<protein>
    <submittedName>
        <fullName evidence="3">Uncharacterized protein</fullName>
    </submittedName>
</protein>
<feature type="region of interest" description="Disordered" evidence="2">
    <location>
        <begin position="248"/>
        <end position="283"/>
    </location>
</feature>
<dbReference type="OrthoDB" id="10597856at2759"/>
<feature type="compositionally biased region" description="Polar residues" evidence="2">
    <location>
        <begin position="119"/>
        <end position="143"/>
    </location>
</feature>
<gene>
    <name evidence="3" type="ORF">BS47DRAFT_549574</name>
</gene>
<comment type="caution">
    <text evidence="3">The sequence shown here is derived from an EMBL/GenBank/DDBJ whole genome shotgun (WGS) entry which is preliminary data.</text>
</comment>
<proteinExistence type="predicted"/>
<dbReference type="Proteomes" id="UP000886523">
    <property type="component" value="Unassembled WGS sequence"/>
</dbReference>
<organism evidence="3 4">
    <name type="scientific">Hydnum rufescens UP504</name>
    <dbReference type="NCBI Taxonomy" id="1448309"/>
    <lineage>
        <taxon>Eukaryota</taxon>
        <taxon>Fungi</taxon>
        <taxon>Dikarya</taxon>
        <taxon>Basidiomycota</taxon>
        <taxon>Agaricomycotina</taxon>
        <taxon>Agaricomycetes</taxon>
        <taxon>Cantharellales</taxon>
        <taxon>Hydnaceae</taxon>
        <taxon>Hydnum</taxon>
    </lineage>
</organism>
<name>A0A9P6B4D3_9AGAM</name>
<keyword evidence="4" id="KW-1185">Reference proteome</keyword>
<evidence type="ECO:0000256" key="2">
    <source>
        <dbReference type="SAM" id="MobiDB-lite"/>
    </source>
</evidence>
<reference evidence="3" key="1">
    <citation type="journal article" date="2020" name="Nat. Commun.">
        <title>Large-scale genome sequencing of mycorrhizal fungi provides insights into the early evolution of symbiotic traits.</title>
        <authorList>
            <person name="Miyauchi S."/>
            <person name="Kiss E."/>
            <person name="Kuo A."/>
            <person name="Drula E."/>
            <person name="Kohler A."/>
            <person name="Sanchez-Garcia M."/>
            <person name="Morin E."/>
            <person name="Andreopoulos B."/>
            <person name="Barry K.W."/>
            <person name="Bonito G."/>
            <person name="Buee M."/>
            <person name="Carver A."/>
            <person name="Chen C."/>
            <person name="Cichocki N."/>
            <person name="Clum A."/>
            <person name="Culley D."/>
            <person name="Crous P.W."/>
            <person name="Fauchery L."/>
            <person name="Girlanda M."/>
            <person name="Hayes R.D."/>
            <person name="Keri Z."/>
            <person name="LaButti K."/>
            <person name="Lipzen A."/>
            <person name="Lombard V."/>
            <person name="Magnuson J."/>
            <person name="Maillard F."/>
            <person name="Murat C."/>
            <person name="Nolan M."/>
            <person name="Ohm R.A."/>
            <person name="Pangilinan J."/>
            <person name="Pereira M.F."/>
            <person name="Perotto S."/>
            <person name="Peter M."/>
            <person name="Pfister S."/>
            <person name="Riley R."/>
            <person name="Sitrit Y."/>
            <person name="Stielow J.B."/>
            <person name="Szollosi G."/>
            <person name="Zifcakova L."/>
            <person name="Stursova M."/>
            <person name="Spatafora J.W."/>
            <person name="Tedersoo L."/>
            <person name="Vaario L.M."/>
            <person name="Yamada A."/>
            <person name="Yan M."/>
            <person name="Wang P."/>
            <person name="Xu J."/>
            <person name="Bruns T."/>
            <person name="Baldrian P."/>
            <person name="Vilgalys R."/>
            <person name="Dunand C."/>
            <person name="Henrissat B."/>
            <person name="Grigoriev I.V."/>
            <person name="Hibbett D."/>
            <person name="Nagy L.G."/>
            <person name="Martin F.M."/>
        </authorList>
    </citation>
    <scope>NUCLEOTIDE SEQUENCE</scope>
    <source>
        <strain evidence="3">UP504</strain>
    </source>
</reference>
<keyword evidence="1" id="KW-0175">Coiled coil</keyword>
<sequence length="283" mass="31828">MLNYESQLRECRSNINIEEYNRVCEERDTLVTDLANANERIVQLEHQLSACAKEAQNLRETSDFTNQIQTQALAQARDEAHRWHDQCTRMEAAREVRTAQIDALIQALHASTAPGVASLSTKGIRTNQKTPNRLTGNQPGSVSTRHKQAYDIPKSSPHLKGMSEAATKVEDEDGYPGTEHEIEPLLHLGDVNDPRRTMPSNRWVRSHGYRDDNEKFQPDNVELGDESEADEMVIVARANRVKTAVAAITQTPKKRIQEDSDYTHGSGKKRKTPPASAPRKAKR</sequence>
<feature type="region of interest" description="Disordered" evidence="2">
    <location>
        <begin position="119"/>
        <end position="182"/>
    </location>
</feature>
<feature type="coiled-coil region" evidence="1">
    <location>
        <begin position="27"/>
        <end position="61"/>
    </location>
</feature>
<dbReference type="EMBL" id="MU128933">
    <property type="protein sequence ID" value="KAF9517259.1"/>
    <property type="molecule type" value="Genomic_DNA"/>
</dbReference>
<evidence type="ECO:0000256" key="1">
    <source>
        <dbReference type="SAM" id="Coils"/>
    </source>
</evidence>
<evidence type="ECO:0000313" key="3">
    <source>
        <dbReference type="EMBL" id="KAF9517259.1"/>
    </source>
</evidence>
<evidence type="ECO:0000313" key="4">
    <source>
        <dbReference type="Proteomes" id="UP000886523"/>
    </source>
</evidence>
<dbReference type="AlphaFoldDB" id="A0A9P6B4D3"/>
<accession>A0A9P6B4D3</accession>